<name>A0ACA9P5S9_9GLOM</name>
<gene>
    <name evidence="1" type="ORF">SCALOS_LOCUS10063</name>
</gene>
<evidence type="ECO:0000313" key="1">
    <source>
        <dbReference type="EMBL" id="CAG8689216.1"/>
    </source>
</evidence>
<accession>A0ACA9P5S9</accession>
<dbReference type="EMBL" id="CAJVPM010035116">
    <property type="protein sequence ID" value="CAG8689216.1"/>
    <property type="molecule type" value="Genomic_DNA"/>
</dbReference>
<reference evidence="1" key="1">
    <citation type="submission" date="2021-06" db="EMBL/GenBank/DDBJ databases">
        <authorList>
            <person name="Kallberg Y."/>
            <person name="Tangrot J."/>
            <person name="Rosling A."/>
        </authorList>
    </citation>
    <scope>NUCLEOTIDE SEQUENCE</scope>
    <source>
        <strain evidence="1">AU212A</strain>
    </source>
</reference>
<comment type="caution">
    <text evidence="1">The sequence shown here is derived from an EMBL/GenBank/DDBJ whole genome shotgun (WGS) entry which is preliminary data.</text>
</comment>
<sequence length="52" mass="6378">THAECTESFYKNNIMEEIKSQRVDEDDKKKMIDMLRRFEQESEEMSREAMEM</sequence>
<protein>
    <submittedName>
        <fullName evidence="1">2170_t:CDS:1</fullName>
    </submittedName>
</protein>
<keyword evidence="2" id="KW-1185">Reference proteome</keyword>
<organism evidence="1 2">
    <name type="scientific">Scutellospora calospora</name>
    <dbReference type="NCBI Taxonomy" id="85575"/>
    <lineage>
        <taxon>Eukaryota</taxon>
        <taxon>Fungi</taxon>
        <taxon>Fungi incertae sedis</taxon>
        <taxon>Mucoromycota</taxon>
        <taxon>Glomeromycotina</taxon>
        <taxon>Glomeromycetes</taxon>
        <taxon>Diversisporales</taxon>
        <taxon>Gigasporaceae</taxon>
        <taxon>Scutellospora</taxon>
    </lineage>
</organism>
<evidence type="ECO:0000313" key="2">
    <source>
        <dbReference type="Proteomes" id="UP000789860"/>
    </source>
</evidence>
<proteinExistence type="predicted"/>
<feature type="non-terminal residue" evidence="1">
    <location>
        <position position="1"/>
    </location>
</feature>
<dbReference type="Proteomes" id="UP000789860">
    <property type="component" value="Unassembled WGS sequence"/>
</dbReference>
<feature type="non-terminal residue" evidence="1">
    <location>
        <position position="52"/>
    </location>
</feature>